<comment type="caution">
    <text evidence="2">The sequence shown here is derived from an EMBL/GenBank/DDBJ whole genome shotgun (WGS) entry which is preliminary data.</text>
</comment>
<accession>A0A1F7K9X7</accession>
<sequence>MKNLIKFWLIILVFLSLSISQVMADRMGSDSYEFVFTNINMGGRTTGSPNYTLDMSLGQTVAKRWEENGYIVRAGFQYIHILYPFSFELSDTTLDFGTLIPGTPVTEQLTATITHRGQGYEVMVYQDHKLQTFDGNTWIEDTACDNPYCDADTAESWISSAVYGFGYNVTGHDVSADFNGSADYFRPFSTSPVTFMESSQAARNRQSVITAKINIDNTQEAGTYQTVLRFIALPKF</sequence>
<feature type="signal peptide" evidence="1">
    <location>
        <begin position="1"/>
        <end position="24"/>
    </location>
</feature>
<reference evidence="2 3" key="1">
    <citation type="journal article" date="2016" name="Nat. Commun.">
        <title>Thousands of microbial genomes shed light on interconnected biogeochemical processes in an aquifer system.</title>
        <authorList>
            <person name="Anantharaman K."/>
            <person name="Brown C.T."/>
            <person name="Hug L.A."/>
            <person name="Sharon I."/>
            <person name="Castelle C.J."/>
            <person name="Probst A.J."/>
            <person name="Thomas B.C."/>
            <person name="Singh A."/>
            <person name="Wilkins M.J."/>
            <person name="Karaoz U."/>
            <person name="Brodie E.L."/>
            <person name="Williams K.H."/>
            <person name="Hubbard S.S."/>
            <person name="Banfield J.F."/>
        </authorList>
    </citation>
    <scope>NUCLEOTIDE SEQUENCE [LARGE SCALE GENOMIC DNA]</scope>
</reference>
<dbReference type="EMBL" id="MGBG01000017">
    <property type="protein sequence ID" value="OGK64678.1"/>
    <property type="molecule type" value="Genomic_DNA"/>
</dbReference>
<gene>
    <name evidence="2" type="ORF">A2209_01290</name>
</gene>
<evidence type="ECO:0000313" key="3">
    <source>
        <dbReference type="Proteomes" id="UP000178450"/>
    </source>
</evidence>
<keyword evidence="1" id="KW-0732">Signal</keyword>
<dbReference type="Proteomes" id="UP000178450">
    <property type="component" value="Unassembled WGS sequence"/>
</dbReference>
<feature type="chain" id="PRO_5009529501" evidence="1">
    <location>
        <begin position="25"/>
        <end position="236"/>
    </location>
</feature>
<proteinExistence type="predicted"/>
<organism evidence="2 3">
    <name type="scientific">Candidatus Roizmanbacteria bacterium RIFOXYA1_FULL_41_12</name>
    <dbReference type="NCBI Taxonomy" id="1802082"/>
    <lineage>
        <taxon>Bacteria</taxon>
        <taxon>Candidatus Roizmaniibacteriota</taxon>
    </lineage>
</organism>
<name>A0A1F7K9X7_9BACT</name>
<protein>
    <submittedName>
        <fullName evidence="2">Uncharacterized protein</fullName>
    </submittedName>
</protein>
<evidence type="ECO:0000313" key="2">
    <source>
        <dbReference type="EMBL" id="OGK64678.1"/>
    </source>
</evidence>
<dbReference type="AlphaFoldDB" id="A0A1F7K9X7"/>
<evidence type="ECO:0000256" key="1">
    <source>
        <dbReference type="SAM" id="SignalP"/>
    </source>
</evidence>